<dbReference type="Pfam" id="PF01234">
    <property type="entry name" value="NNMT_PNMT_TEMT"/>
    <property type="match status" value="1"/>
</dbReference>
<dbReference type="GO" id="GO:0032259">
    <property type="term" value="P:methylation"/>
    <property type="evidence" value="ECO:0007669"/>
    <property type="project" value="UniProtKB-KW"/>
</dbReference>
<evidence type="ECO:0000256" key="4">
    <source>
        <dbReference type="ARBA" id="ARBA00022691"/>
    </source>
</evidence>
<organism evidence="5 6">
    <name type="scientific">Potamilus streckersoni</name>
    <dbReference type="NCBI Taxonomy" id="2493646"/>
    <lineage>
        <taxon>Eukaryota</taxon>
        <taxon>Metazoa</taxon>
        <taxon>Spiralia</taxon>
        <taxon>Lophotrochozoa</taxon>
        <taxon>Mollusca</taxon>
        <taxon>Bivalvia</taxon>
        <taxon>Autobranchia</taxon>
        <taxon>Heteroconchia</taxon>
        <taxon>Palaeoheterodonta</taxon>
        <taxon>Unionida</taxon>
        <taxon>Unionoidea</taxon>
        <taxon>Unionidae</taxon>
        <taxon>Ambleminae</taxon>
        <taxon>Lampsilini</taxon>
        <taxon>Potamilus</taxon>
    </lineage>
</organism>
<dbReference type="EMBL" id="JAEAOA010001332">
    <property type="protein sequence ID" value="KAK3593398.1"/>
    <property type="molecule type" value="Genomic_DNA"/>
</dbReference>
<comment type="similarity">
    <text evidence="1">Belongs to the class I-like SAM-binding methyltransferase superfamily. NNMT/PNMT/TEMT family.</text>
</comment>
<dbReference type="CDD" id="cd02440">
    <property type="entry name" value="AdoMet_MTases"/>
    <property type="match status" value="1"/>
</dbReference>
<dbReference type="PANTHER" id="PTHR10867:SF17">
    <property type="entry name" value="NICOTINAMIDE N-METHYLTRANSFERASE"/>
    <property type="match status" value="1"/>
</dbReference>
<dbReference type="AlphaFoldDB" id="A0AAE0VWP0"/>
<dbReference type="PANTHER" id="PTHR10867">
    <property type="entry name" value="NNMT/PNMT/TEMT FAMILY MEMBER"/>
    <property type="match status" value="1"/>
</dbReference>
<dbReference type="Proteomes" id="UP001195483">
    <property type="component" value="Unassembled WGS sequence"/>
</dbReference>
<keyword evidence="3" id="KW-0808">Transferase</keyword>
<accession>A0AAE0VWP0</accession>
<name>A0AAE0VWP0_9BIVA</name>
<proteinExistence type="inferred from homology"/>
<comment type="caution">
    <text evidence="5">The sequence shown here is derived from an EMBL/GenBank/DDBJ whole genome shotgun (WGS) entry which is preliminary data.</text>
</comment>
<reference evidence="5" key="1">
    <citation type="journal article" date="2021" name="Genome Biol. Evol.">
        <title>A High-Quality Reference Genome for a Parasitic Bivalve with Doubly Uniparental Inheritance (Bivalvia: Unionida).</title>
        <authorList>
            <person name="Smith C.H."/>
        </authorList>
    </citation>
    <scope>NUCLEOTIDE SEQUENCE</scope>
    <source>
        <strain evidence="5">CHS0354</strain>
    </source>
</reference>
<reference evidence="5" key="3">
    <citation type="submission" date="2023-05" db="EMBL/GenBank/DDBJ databases">
        <authorList>
            <person name="Smith C.H."/>
        </authorList>
    </citation>
    <scope>NUCLEOTIDE SEQUENCE</scope>
    <source>
        <strain evidence="5">CHS0354</strain>
        <tissue evidence="5">Mantle</tissue>
    </source>
</reference>
<gene>
    <name evidence="5" type="ORF">CHS0354_021973</name>
</gene>
<evidence type="ECO:0000313" key="5">
    <source>
        <dbReference type="EMBL" id="KAK3593398.1"/>
    </source>
</evidence>
<sequence>MSADNVFRNQKSIPFDVFDPDKYFNNYYSSAEWIQGDSVKFFQDCLHETFRSGDITGKRLLDIGTGPIPNMAFCAAPWFEEITLSDFSQRNLEFLHKWRDGKINHMDRIFEYLTQLDNSGPMKERQDELKRKIRNIVFCDVTEPNPTASTVVDGVLFDAITSSNCLEIASNTLDDIAKSVKNVSRLLKPGGHLILEGSLQMTFYRYGEFRFECYPITKNELQDIIQKEGFAILDLKTSNITPRPDESYYCDCVNEFHLVARKVEQ</sequence>
<dbReference type="GO" id="GO:0008170">
    <property type="term" value="F:N-methyltransferase activity"/>
    <property type="evidence" value="ECO:0007669"/>
    <property type="project" value="TreeGrafter"/>
</dbReference>
<evidence type="ECO:0000256" key="3">
    <source>
        <dbReference type="ARBA" id="ARBA00022679"/>
    </source>
</evidence>
<protein>
    <submittedName>
        <fullName evidence="5">Uncharacterized protein</fullName>
    </submittedName>
</protein>
<evidence type="ECO:0000256" key="1">
    <source>
        <dbReference type="ARBA" id="ARBA00007996"/>
    </source>
</evidence>
<evidence type="ECO:0000313" key="6">
    <source>
        <dbReference type="Proteomes" id="UP001195483"/>
    </source>
</evidence>
<keyword evidence="2" id="KW-0489">Methyltransferase</keyword>
<dbReference type="InterPro" id="IPR029063">
    <property type="entry name" value="SAM-dependent_MTases_sf"/>
</dbReference>
<evidence type="ECO:0000256" key="2">
    <source>
        <dbReference type="ARBA" id="ARBA00022603"/>
    </source>
</evidence>
<dbReference type="InterPro" id="IPR000940">
    <property type="entry name" value="NNMT_TEMT_trans"/>
</dbReference>
<dbReference type="Gene3D" id="3.40.50.150">
    <property type="entry name" value="Vaccinia Virus protein VP39"/>
    <property type="match status" value="1"/>
</dbReference>
<dbReference type="GO" id="GO:0005829">
    <property type="term" value="C:cytosol"/>
    <property type="evidence" value="ECO:0007669"/>
    <property type="project" value="TreeGrafter"/>
</dbReference>
<keyword evidence="6" id="KW-1185">Reference proteome</keyword>
<reference evidence="5" key="2">
    <citation type="journal article" date="2021" name="Genome Biol. Evol.">
        <title>Developing a high-quality reference genome for a parasitic bivalve with doubly uniparental inheritance (Bivalvia: Unionida).</title>
        <authorList>
            <person name="Smith C.H."/>
        </authorList>
    </citation>
    <scope>NUCLEOTIDE SEQUENCE</scope>
    <source>
        <strain evidence="5">CHS0354</strain>
        <tissue evidence="5">Mantle</tissue>
    </source>
</reference>
<dbReference type="PROSITE" id="PS51681">
    <property type="entry name" value="SAM_MT_NNMT_PNMT_TEMT"/>
    <property type="match status" value="1"/>
</dbReference>
<keyword evidence="4" id="KW-0949">S-adenosyl-L-methionine</keyword>
<dbReference type="SUPFAM" id="SSF53335">
    <property type="entry name" value="S-adenosyl-L-methionine-dependent methyltransferases"/>
    <property type="match status" value="1"/>
</dbReference>